<dbReference type="Proteomes" id="UP000030748">
    <property type="component" value="Unassembled WGS sequence"/>
</dbReference>
<evidence type="ECO:0000313" key="6">
    <source>
        <dbReference type="Proteomes" id="UP000030748"/>
    </source>
</evidence>
<feature type="non-terminal residue" evidence="5">
    <location>
        <position position="36"/>
    </location>
</feature>
<sequence>MPCLGVIISKLLGLSPSLTVGLILLSCCPGGTASNV</sequence>
<dbReference type="InterPro" id="IPR038770">
    <property type="entry name" value="Na+/solute_symporter_sf"/>
</dbReference>
<comment type="subcellular location">
    <subcellularLocation>
        <location evidence="1">Membrane</location>
        <topology evidence="1">Multi-pass membrane protein</topology>
    </subcellularLocation>
</comment>
<evidence type="ECO:0000256" key="1">
    <source>
        <dbReference type="ARBA" id="ARBA00004141"/>
    </source>
</evidence>
<evidence type="ECO:0000313" key="5">
    <source>
        <dbReference type="EMBL" id="EYU31658.1"/>
    </source>
</evidence>
<proteinExistence type="predicted"/>
<evidence type="ECO:0000256" key="3">
    <source>
        <dbReference type="ARBA" id="ARBA00022989"/>
    </source>
</evidence>
<dbReference type="Pfam" id="PF01758">
    <property type="entry name" value="SBF"/>
    <property type="match status" value="1"/>
</dbReference>
<evidence type="ECO:0000256" key="2">
    <source>
        <dbReference type="ARBA" id="ARBA00022692"/>
    </source>
</evidence>
<organism evidence="5 6">
    <name type="scientific">Erythranthe guttata</name>
    <name type="common">Yellow monkey flower</name>
    <name type="synonym">Mimulus guttatus</name>
    <dbReference type="NCBI Taxonomy" id="4155"/>
    <lineage>
        <taxon>Eukaryota</taxon>
        <taxon>Viridiplantae</taxon>
        <taxon>Streptophyta</taxon>
        <taxon>Embryophyta</taxon>
        <taxon>Tracheophyta</taxon>
        <taxon>Spermatophyta</taxon>
        <taxon>Magnoliopsida</taxon>
        <taxon>eudicotyledons</taxon>
        <taxon>Gunneridae</taxon>
        <taxon>Pentapetalae</taxon>
        <taxon>asterids</taxon>
        <taxon>lamiids</taxon>
        <taxon>Lamiales</taxon>
        <taxon>Phrymaceae</taxon>
        <taxon>Erythranthe</taxon>
    </lineage>
</organism>
<dbReference type="AlphaFoldDB" id="A0A022QWF2"/>
<name>A0A022QWF2_ERYGU</name>
<dbReference type="Gene3D" id="1.20.1530.20">
    <property type="match status" value="1"/>
</dbReference>
<dbReference type="InterPro" id="IPR002657">
    <property type="entry name" value="BilAc:Na_symport/Acr3"/>
</dbReference>
<protein>
    <submittedName>
        <fullName evidence="5">Uncharacterized protein</fullName>
    </submittedName>
</protein>
<keyword evidence="3" id="KW-1133">Transmembrane helix</keyword>
<accession>A0A022QWF2</accession>
<keyword evidence="6" id="KW-1185">Reference proteome</keyword>
<dbReference type="GO" id="GO:0016020">
    <property type="term" value="C:membrane"/>
    <property type="evidence" value="ECO:0007669"/>
    <property type="project" value="UniProtKB-SubCell"/>
</dbReference>
<keyword evidence="2" id="KW-0812">Transmembrane</keyword>
<evidence type="ECO:0000256" key="4">
    <source>
        <dbReference type="ARBA" id="ARBA00023136"/>
    </source>
</evidence>
<keyword evidence="4" id="KW-0472">Membrane</keyword>
<dbReference type="EMBL" id="KI630921">
    <property type="protein sequence ID" value="EYU31658.1"/>
    <property type="molecule type" value="Genomic_DNA"/>
</dbReference>
<gene>
    <name evidence="5" type="ORF">MIMGU_mgv11b0163521mg</name>
</gene>
<reference evidence="5 6" key="1">
    <citation type="journal article" date="2013" name="Proc. Natl. Acad. Sci. U.S.A.">
        <title>Fine-scale variation in meiotic recombination in Mimulus inferred from population shotgun sequencing.</title>
        <authorList>
            <person name="Hellsten U."/>
            <person name="Wright K.M."/>
            <person name="Jenkins J."/>
            <person name="Shu S."/>
            <person name="Yuan Y."/>
            <person name="Wessler S.R."/>
            <person name="Schmutz J."/>
            <person name="Willis J.H."/>
            <person name="Rokhsar D.S."/>
        </authorList>
    </citation>
    <scope>NUCLEOTIDE SEQUENCE [LARGE SCALE GENOMIC DNA]</scope>
    <source>
        <strain evidence="6">cv. DUN x IM62</strain>
    </source>
</reference>